<reference evidence="1 2" key="1">
    <citation type="submission" date="2023-10" db="EMBL/GenBank/DDBJ databases">
        <title>Development of a sustainable strategy for remediation of hydrocarbon-contaminated territories based on the waste exchange concept.</title>
        <authorList>
            <person name="Krivoruchko A."/>
        </authorList>
    </citation>
    <scope>NUCLEOTIDE SEQUENCE [LARGE SCALE GENOMIC DNA]</scope>
    <source>
        <strain evidence="1 2">IEGM 1236</strain>
    </source>
</reference>
<protein>
    <recommendedName>
        <fullName evidence="3">Transposase</fullName>
    </recommendedName>
</protein>
<comment type="caution">
    <text evidence="1">The sequence shown here is derived from an EMBL/GenBank/DDBJ whole genome shotgun (WGS) entry which is preliminary data.</text>
</comment>
<evidence type="ECO:0000313" key="2">
    <source>
        <dbReference type="Proteomes" id="UP001185792"/>
    </source>
</evidence>
<keyword evidence="2" id="KW-1185">Reference proteome</keyword>
<gene>
    <name evidence="1" type="ORF">R4198_23935</name>
</gene>
<evidence type="ECO:0008006" key="3">
    <source>
        <dbReference type="Google" id="ProtNLM"/>
    </source>
</evidence>
<name>A0ABU4EZT4_WILMA</name>
<accession>A0ABU4EZT4</accession>
<sequence>MSKRTYTSGFRGLCLKTLSEQLTKSRSREEAVSVTAVAMGVPVTTLRRWAHEELGPARAEPADESLRVQELEREISTLRAAVAELSRLANGEGGAPAVSYLSDGDLTAGR</sequence>
<dbReference type="InterPro" id="IPR009057">
    <property type="entry name" value="Homeodomain-like_sf"/>
</dbReference>
<proteinExistence type="predicted"/>
<dbReference type="Proteomes" id="UP001185792">
    <property type="component" value="Unassembled WGS sequence"/>
</dbReference>
<dbReference type="RefSeq" id="WP_317714731.1">
    <property type="nucleotide sequence ID" value="NZ_JAWLUM010000005.1"/>
</dbReference>
<evidence type="ECO:0000313" key="1">
    <source>
        <dbReference type="EMBL" id="MDV7136756.1"/>
    </source>
</evidence>
<dbReference type="SUPFAM" id="SSF46689">
    <property type="entry name" value="Homeodomain-like"/>
    <property type="match status" value="1"/>
</dbReference>
<dbReference type="EMBL" id="JAWLUM010000005">
    <property type="protein sequence ID" value="MDV7136756.1"/>
    <property type="molecule type" value="Genomic_DNA"/>
</dbReference>
<organism evidence="1 2">
    <name type="scientific">Williamsia marianensis</name>
    <dbReference type="NCBI Taxonomy" id="85044"/>
    <lineage>
        <taxon>Bacteria</taxon>
        <taxon>Bacillati</taxon>
        <taxon>Actinomycetota</taxon>
        <taxon>Actinomycetes</taxon>
        <taxon>Mycobacteriales</taxon>
        <taxon>Nocardiaceae</taxon>
        <taxon>Williamsia</taxon>
    </lineage>
</organism>